<reference evidence="1 2" key="1">
    <citation type="submission" date="2019-05" db="EMBL/GenBank/DDBJ databases">
        <title>Mikania micrantha, genome provides insights into the molecular mechanism of rapid growth.</title>
        <authorList>
            <person name="Liu B."/>
        </authorList>
    </citation>
    <scope>NUCLEOTIDE SEQUENCE [LARGE SCALE GENOMIC DNA]</scope>
    <source>
        <strain evidence="1">NLD-2019</strain>
        <tissue evidence="1">Leaf</tissue>
    </source>
</reference>
<dbReference type="EMBL" id="SZYD01000006">
    <property type="protein sequence ID" value="KAD5962128.1"/>
    <property type="molecule type" value="Genomic_DNA"/>
</dbReference>
<accession>A0A5N6PAR2</accession>
<evidence type="ECO:0000313" key="1">
    <source>
        <dbReference type="EMBL" id="KAD5962128.1"/>
    </source>
</evidence>
<proteinExistence type="predicted"/>
<name>A0A5N6PAR2_9ASTR</name>
<dbReference type="AlphaFoldDB" id="A0A5N6PAR2"/>
<organism evidence="1 2">
    <name type="scientific">Mikania micrantha</name>
    <name type="common">bitter vine</name>
    <dbReference type="NCBI Taxonomy" id="192012"/>
    <lineage>
        <taxon>Eukaryota</taxon>
        <taxon>Viridiplantae</taxon>
        <taxon>Streptophyta</taxon>
        <taxon>Embryophyta</taxon>
        <taxon>Tracheophyta</taxon>
        <taxon>Spermatophyta</taxon>
        <taxon>Magnoliopsida</taxon>
        <taxon>eudicotyledons</taxon>
        <taxon>Gunneridae</taxon>
        <taxon>Pentapetalae</taxon>
        <taxon>asterids</taxon>
        <taxon>campanulids</taxon>
        <taxon>Asterales</taxon>
        <taxon>Asteraceae</taxon>
        <taxon>Asteroideae</taxon>
        <taxon>Heliantheae alliance</taxon>
        <taxon>Eupatorieae</taxon>
        <taxon>Mikania</taxon>
    </lineage>
</organism>
<sequence>MEVSSSGATEDWPPLCLLLKIDVIGCLTATPSSPSPTIDATITEHRREARGLNLSSSASTLCLLPKFDVIGCLAAGPSSPSQTIDARFEDQNLDYDGIPETAGDTVEQPNQLDMKHYWPLKLRKVSIEVVGAYCCDVYELS</sequence>
<dbReference type="Proteomes" id="UP000326396">
    <property type="component" value="Linkage Group LG14"/>
</dbReference>
<comment type="caution">
    <text evidence="1">The sequence shown here is derived from an EMBL/GenBank/DDBJ whole genome shotgun (WGS) entry which is preliminary data.</text>
</comment>
<keyword evidence="2" id="KW-1185">Reference proteome</keyword>
<evidence type="ECO:0000313" key="2">
    <source>
        <dbReference type="Proteomes" id="UP000326396"/>
    </source>
</evidence>
<gene>
    <name evidence="1" type="ORF">E3N88_13601</name>
</gene>
<protein>
    <submittedName>
        <fullName evidence="1">Uncharacterized protein</fullName>
    </submittedName>
</protein>